<name>A0ABR0C266_PURLI</name>
<comment type="caution">
    <text evidence="2">The sequence shown here is derived from an EMBL/GenBank/DDBJ whole genome shotgun (WGS) entry which is preliminary data.</text>
</comment>
<protein>
    <submittedName>
        <fullName evidence="2">Uncharacterized protein</fullName>
    </submittedName>
</protein>
<gene>
    <name evidence="2" type="ORF">Purlil1_5357</name>
</gene>
<accession>A0ABR0C266</accession>
<keyword evidence="3" id="KW-1185">Reference proteome</keyword>
<feature type="compositionally biased region" description="Basic and acidic residues" evidence="1">
    <location>
        <begin position="302"/>
        <end position="316"/>
    </location>
</feature>
<feature type="region of interest" description="Disordered" evidence="1">
    <location>
        <begin position="86"/>
        <end position="117"/>
    </location>
</feature>
<feature type="region of interest" description="Disordered" evidence="1">
    <location>
        <begin position="293"/>
        <end position="317"/>
    </location>
</feature>
<dbReference type="EMBL" id="JAWRVI010000016">
    <property type="protein sequence ID" value="KAK4090186.1"/>
    <property type="molecule type" value="Genomic_DNA"/>
</dbReference>
<evidence type="ECO:0000256" key="1">
    <source>
        <dbReference type="SAM" id="MobiDB-lite"/>
    </source>
</evidence>
<evidence type="ECO:0000313" key="3">
    <source>
        <dbReference type="Proteomes" id="UP001287286"/>
    </source>
</evidence>
<organism evidence="2 3">
    <name type="scientific">Purpureocillium lilacinum</name>
    <name type="common">Paecilomyces lilacinus</name>
    <dbReference type="NCBI Taxonomy" id="33203"/>
    <lineage>
        <taxon>Eukaryota</taxon>
        <taxon>Fungi</taxon>
        <taxon>Dikarya</taxon>
        <taxon>Ascomycota</taxon>
        <taxon>Pezizomycotina</taxon>
        <taxon>Sordariomycetes</taxon>
        <taxon>Hypocreomycetidae</taxon>
        <taxon>Hypocreales</taxon>
        <taxon>Ophiocordycipitaceae</taxon>
        <taxon>Purpureocillium</taxon>
    </lineage>
</organism>
<sequence length="409" mass="43342">MSFSLQEPLAITNRSCHAEASTEDRVLQTPALSLAAASVKRFTAGAGGSPLAAPQARHRWRQVVISLQSRPRTAWRLRRRSWPLPPPAALPGSELPSFTGPASPLSTPTPRARPSGPVQATATFTRVGLTWGDGTACHLSLPVAWAKGRQGTSLWAALAWCSAPTGHRAPGTLVPLPTAVSIHFTASWLRGCLCRSSVCAWFDCLVDPALWVYGLSAPRPPWSGLALSGPAFLACHARSITSGLSTPILTARVPPSATFTRPISEHPARHNLDALVHPHLPSATASLVAIPQSRRGLGSSPHGKETHRSARGRRDSSPVVAAALPDSLLSFGASSSRLIPRAPVASPELCGLTARLPRISAETRVDDEPPLVIVSPTVSRRGQRLLASPDALELIRADHVAWTALFLLA</sequence>
<reference evidence="2 3" key="1">
    <citation type="journal article" date="2024" name="Microbiol. Resour. Announc.">
        <title>Genome annotations for the ascomycete fungi Trichoderma harzianum, Trichoderma aggressivum, and Purpureocillium lilacinum.</title>
        <authorList>
            <person name="Beijen E.P.W."/>
            <person name="Ohm R.A."/>
        </authorList>
    </citation>
    <scope>NUCLEOTIDE SEQUENCE [LARGE SCALE GENOMIC DNA]</scope>
    <source>
        <strain evidence="2 3">CBS 150709</strain>
    </source>
</reference>
<evidence type="ECO:0000313" key="2">
    <source>
        <dbReference type="EMBL" id="KAK4090186.1"/>
    </source>
</evidence>
<proteinExistence type="predicted"/>
<dbReference type="Proteomes" id="UP001287286">
    <property type="component" value="Unassembled WGS sequence"/>
</dbReference>